<dbReference type="GO" id="GO:0005737">
    <property type="term" value="C:cytoplasm"/>
    <property type="evidence" value="ECO:0007669"/>
    <property type="project" value="UniProtKB-SubCell"/>
</dbReference>
<dbReference type="InterPro" id="IPR050936">
    <property type="entry name" value="AP-1-like"/>
</dbReference>
<keyword evidence="3" id="KW-0539">Nucleus</keyword>
<evidence type="ECO:0000256" key="3">
    <source>
        <dbReference type="ARBA" id="ARBA00023242"/>
    </source>
</evidence>
<accession>A0A9N8V3N1</accession>
<dbReference type="FunFam" id="1.20.5.170:FF:000067">
    <property type="entry name" value="BZIP transcription factor"/>
    <property type="match status" value="1"/>
</dbReference>
<protein>
    <submittedName>
        <fullName evidence="6">3107_t:CDS:1</fullName>
    </submittedName>
</protein>
<evidence type="ECO:0000256" key="4">
    <source>
        <dbReference type="SAM" id="MobiDB-lite"/>
    </source>
</evidence>
<dbReference type="InterPro" id="IPR023167">
    <property type="entry name" value="Yap1_redox_dom_sf"/>
</dbReference>
<dbReference type="Proteomes" id="UP000789375">
    <property type="component" value="Unassembled WGS sequence"/>
</dbReference>
<evidence type="ECO:0000256" key="1">
    <source>
        <dbReference type="ARBA" id="ARBA00004123"/>
    </source>
</evidence>
<dbReference type="Pfam" id="PF00170">
    <property type="entry name" value="bZIP_1"/>
    <property type="match status" value="1"/>
</dbReference>
<comment type="caution">
    <text evidence="6">The sequence shown here is derived from an EMBL/GenBank/DDBJ whole genome shotgun (WGS) entry which is preliminary data.</text>
</comment>
<dbReference type="SUPFAM" id="SSF57959">
    <property type="entry name" value="Leucine zipper domain"/>
    <property type="match status" value="1"/>
</dbReference>
<evidence type="ECO:0000313" key="6">
    <source>
        <dbReference type="EMBL" id="CAG8441588.1"/>
    </source>
</evidence>
<dbReference type="InterPro" id="IPR046347">
    <property type="entry name" value="bZIP_sf"/>
</dbReference>
<feature type="compositionally biased region" description="Low complexity" evidence="4">
    <location>
        <begin position="249"/>
        <end position="260"/>
    </location>
</feature>
<gene>
    <name evidence="6" type="ORF">FMOSSE_LOCUS856</name>
</gene>
<dbReference type="PANTHER" id="PTHR40621:SF6">
    <property type="entry name" value="AP-1-LIKE TRANSCRIPTION FACTOR YAP1-RELATED"/>
    <property type="match status" value="1"/>
</dbReference>
<feature type="region of interest" description="Disordered" evidence="4">
    <location>
        <begin position="217"/>
        <end position="310"/>
    </location>
</feature>
<comment type="subcellular location">
    <subcellularLocation>
        <location evidence="2">Cytoplasm</location>
    </subcellularLocation>
    <subcellularLocation>
        <location evidence="1">Nucleus</location>
    </subcellularLocation>
</comment>
<dbReference type="InterPro" id="IPR004827">
    <property type="entry name" value="bZIP"/>
</dbReference>
<dbReference type="PROSITE" id="PS50217">
    <property type="entry name" value="BZIP"/>
    <property type="match status" value="1"/>
</dbReference>
<evidence type="ECO:0000256" key="2">
    <source>
        <dbReference type="ARBA" id="ARBA00004496"/>
    </source>
</evidence>
<dbReference type="Gene3D" id="1.10.238.100">
    <property type="entry name" value="YAP1 redox domain. Chain B"/>
    <property type="match status" value="1"/>
</dbReference>
<dbReference type="GO" id="GO:0034599">
    <property type="term" value="P:cellular response to oxidative stress"/>
    <property type="evidence" value="ECO:0007669"/>
    <property type="project" value="UniProtKB-ARBA"/>
</dbReference>
<organism evidence="6 7">
    <name type="scientific">Funneliformis mosseae</name>
    <name type="common">Endomycorrhizal fungus</name>
    <name type="synonym">Glomus mosseae</name>
    <dbReference type="NCBI Taxonomy" id="27381"/>
    <lineage>
        <taxon>Eukaryota</taxon>
        <taxon>Fungi</taxon>
        <taxon>Fungi incertae sedis</taxon>
        <taxon>Mucoromycota</taxon>
        <taxon>Glomeromycotina</taxon>
        <taxon>Glomeromycetes</taxon>
        <taxon>Glomerales</taxon>
        <taxon>Glomeraceae</taxon>
        <taxon>Funneliformis</taxon>
    </lineage>
</organism>
<dbReference type="InterPro" id="IPR013910">
    <property type="entry name" value="TF_PAP1"/>
</dbReference>
<proteinExistence type="predicted"/>
<dbReference type="SUPFAM" id="SSF111430">
    <property type="entry name" value="YAP1 redox domain"/>
    <property type="match status" value="1"/>
</dbReference>
<feature type="compositionally biased region" description="Polar residues" evidence="4">
    <location>
        <begin position="331"/>
        <end position="347"/>
    </location>
</feature>
<dbReference type="SMART" id="SM00338">
    <property type="entry name" value="BRLZ"/>
    <property type="match status" value="1"/>
</dbReference>
<feature type="compositionally biased region" description="Polar residues" evidence="4">
    <location>
        <begin position="265"/>
        <end position="281"/>
    </location>
</feature>
<dbReference type="PANTHER" id="PTHR40621">
    <property type="entry name" value="TRANSCRIPTION FACTOR KAPC-RELATED"/>
    <property type="match status" value="1"/>
</dbReference>
<dbReference type="EMBL" id="CAJVPP010000089">
    <property type="protein sequence ID" value="CAG8441588.1"/>
    <property type="molecule type" value="Genomic_DNA"/>
</dbReference>
<evidence type="ECO:0000259" key="5">
    <source>
        <dbReference type="PROSITE" id="PS50217"/>
    </source>
</evidence>
<reference evidence="6" key="1">
    <citation type="submission" date="2021-06" db="EMBL/GenBank/DDBJ databases">
        <authorList>
            <person name="Kallberg Y."/>
            <person name="Tangrot J."/>
            <person name="Rosling A."/>
        </authorList>
    </citation>
    <scope>NUCLEOTIDE SEQUENCE</scope>
    <source>
        <strain evidence="6">87-6 pot B 2015</strain>
    </source>
</reference>
<dbReference type="GO" id="GO:0000976">
    <property type="term" value="F:transcription cis-regulatory region binding"/>
    <property type="evidence" value="ECO:0007669"/>
    <property type="project" value="InterPro"/>
</dbReference>
<feature type="region of interest" description="Disordered" evidence="4">
    <location>
        <begin position="96"/>
        <end position="141"/>
    </location>
</feature>
<feature type="domain" description="BZIP" evidence="5">
    <location>
        <begin position="120"/>
        <end position="183"/>
    </location>
</feature>
<dbReference type="GO" id="GO:0001228">
    <property type="term" value="F:DNA-binding transcription activator activity, RNA polymerase II-specific"/>
    <property type="evidence" value="ECO:0007669"/>
    <property type="project" value="TreeGrafter"/>
</dbReference>
<name>A0A9N8V3N1_FUNMO</name>
<feature type="compositionally biased region" description="Low complexity" evidence="4">
    <location>
        <begin position="296"/>
        <end position="305"/>
    </location>
</feature>
<dbReference type="CDD" id="cd14688">
    <property type="entry name" value="bZIP_YAP"/>
    <property type="match status" value="1"/>
</dbReference>
<feature type="region of interest" description="Disordered" evidence="4">
    <location>
        <begin position="328"/>
        <end position="362"/>
    </location>
</feature>
<dbReference type="Gene3D" id="1.20.5.170">
    <property type="match status" value="1"/>
</dbReference>
<dbReference type="PROSITE" id="PS00036">
    <property type="entry name" value="BZIP_BASIC"/>
    <property type="match status" value="1"/>
</dbReference>
<dbReference type="GO" id="GO:0090575">
    <property type="term" value="C:RNA polymerase II transcription regulator complex"/>
    <property type="evidence" value="ECO:0007669"/>
    <property type="project" value="TreeGrafter"/>
</dbReference>
<sequence length="476" mass="52907">MEPYYPSTNFDNSDSVFGMGDSNFPWDFNLEDNFEAQKLLAAAIAHNDQYRYDEDQKRKLEMLEDITQQNPSKVSHNLNITSVPHPDLTAETASEANIDSHSEQANEPQKKKPGRKPLNNTPSSKRKAQNRAAQRAFRERKERYVKELENKIKELESMSAKSVQENQELKTLVEQLQAENFILKQTTFTFDFPLDKANDSTTALDKDISDILVPISKPTSNTLTVPTTSSTTFNSYTPPSSNVSDDEPSSPSMSGSAESDYTSEVRGTSSGNSPKSSQAYNFSPLEATTISPPPTVVTTPPSHSSKPQSAEEFCEKFTDGICQEQKKVKELSSSQVIGESSRSSSAFTEYRDPTPFTPNIDTPFSDSAPLPPLFEQNFQEFGSFAPMATPSEERRNPMNGIHSNGFASMDEISSKKFLSCNKVWERIQQHPKFDDLEGDEIDLLCAELKSKAKCSGNGPVVPEEDLEAVLGKLEDK</sequence>
<feature type="compositionally biased region" description="Basic and acidic residues" evidence="4">
    <location>
        <begin position="98"/>
        <end position="110"/>
    </location>
</feature>
<dbReference type="AlphaFoldDB" id="A0A9N8V3N1"/>
<dbReference type="Pfam" id="PF08601">
    <property type="entry name" value="PAP1"/>
    <property type="match status" value="1"/>
</dbReference>
<keyword evidence="7" id="KW-1185">Reference proteome</keyword>
<evidence type="ECO:0000313" key="7">
    <source>
        <dbReference type="Proteomes" id="UP000789375"/>
    </source>
</evidence>
<feature type="compositionally biased region" description="Low complexity" evidence="4">
    <location>
        <begin position="218"/>
        <end position="235"/>
    </location>
</feature>